<dbReference type="SUPFAM" id="SSF53474">
    <property type="entry name" value="alpha/beta-Hydrolases"/>
    <property type="match status" value="1"/>
</dbReference>
<reference evidence="2 3" key="1">
    <citation type="journal article" date="2019" name="Int. J. Syst. Evol. Microbiol.">
        <title>The Global Catalogue of Microorganisms (GCM) 10K type strain sequencing project: providing services to taxonomists for standard genome sequencing and annotation.</title>
        <authorList>
            <consortium name="The Broad Institute Genomics Platform"/>
            <consortium name="The Broad Institute Genome Sequencing Center for Infectious Disease"/>
            <person name="Wu L."/>
            <person name="Ma J."/>
        </authorList>
    </citation>
    <scope>NUCLEOTIDE SEQUENCE [LARGE SCALE GENOMIC DNA]</scope>
    <source>
        <strain evidence="2 3">JCM 15575</strain>
    </source>
</reference>
<gene>
    <name evidence="2" type="ORF">GCM10009807_13660</name>
</gene>
<sequence length="635" mass="67423">MTQTLPYGSWPSPLTAAEVSAATPRIDGARFVGADVWWGEGIADQGGRTGVRRRDASGAVVDVLPAPWSARSRVHEYGGGAWTATPDGVLLFVERSDQRVYALSAGQEPRPLTPAGTGDRYGGLSWQDGTLLAVRETHDGRPVPTRAIVAIPTDGSGPTEIVADSDFVAHPALSPSGRHIAWIAWNHPNMPWDASEVRVGRLEDGVVAEWATIAGGSSSPVQPVWVGDDDLLYADDTSGRWNLWREHLSADLPRRPVAPADADTGGPIWVLGTRWFTPVEGGRVVAVRTHGDDSLVLIDADGTVRELAASLTSEVCIEDVRGSRVLVSGSSATAPSELRIIDVDDPSGGLLVHGGAPEWADEWMPRPRPVTFDGPTGPVHAFDYPPRNPGVQASEDERPPYVVLVHGGPTAHRGGAASGRIAYFTSRGIGVLDVNYGGSSGYGRAYRERLRGQWGVVDVQDVAAAADGLAATGAADARRMAVAGGSAGGWTVLAALVSTDTFAAGISRYGVGDARTLATDTHDFEARYLDGLIGPLPEAEQLYIQRSPLSRPERFRVPLLLLQGDEDPVVPPAQAEAIRDALRAHGVPHAYILFEGEGHGFRRAENVIRALESELAFLGAVFGFDTPGVARLELD</sequence>
<evidence type="ECO:0000259" key="1">
    <source>
        <dbReference type="Pfam" id="PF00326"/>
    </source>
</evidence>
<name>A0ABN2GGC2_9MICO</name>
<dbReference type="Gene3D" id="3.40.50.1820">
    <property type="entry name" value="alpha/beta hydrolase"/>
    <property type="match status" value="1"/>
</dbReference>
<evidence type="ECO:0000313" key="3">
    <source>
        <dbReference type="Proteomes" id="UP001500596"/>
    </source>
</evidence>
<proteinExistence type="predicted"/>
<dbReference type="InterPro" id="IPR050585">
    <property type="entry name" value="Xaa-Pro_dipeptidyl-ppase/CocE"/>
</dbReference>
<organism evidence="2 3">
    <name type="scientific">Microbacterium lacus</name>
    <dbReference type="NCBI Taxonomy" id="415217"/>
    <lineage>
        <taxon>Bacteria</taxon>
        <taxon>Bacillati</taxon>
        <taxon>Actinomycetota</taxon>
        <taxon>Actinomycetes</taxon>
        <taxon>Micrococcales</taxon>
        <taxon>Microbacteriaceae</taxon>
        <taxon>Microbacterium</taxon>
    </lineage>
</organism>
<dbReference type="InterPro" id="IPR029058">
    <property type="entry name" value="AB_hydrolase_fold"/>
</dbReference>
<evidence type="ECO:0000313" key="2">
    <source>
        <dbReference type="EMBL" id="GAA1670851.1"/>
    </source>
</evidence>
<dbReference type="InterPro" id="IPR001375">
    <property type="entry name" value="Peptidase_S9_cat"/>
</dbReference>
<dbReference type="Gene3D" id="2.120.10.30">
    <property type="entry name" value="TolB, C-terminal domain"/>
    <property type="match status" value="1"/>
</dbReference>
<protein>
    <submittedName>
        <fullName evidence="2">Prolyl oligopeptidase family serine peptidase</fullName>
    </submittedName>
</protein>
<dbReference type="PANTHER" id="PTHR43056:SF5">
    <property type="entry name" value="PEPTIDASE S9 PROLYL OLIGOPEPTIDASE CATALYTIC DOMAIN-CONTAINING PROTEIN"/>
    <property type="match status" value="1"/>
</dbReference>
<accession>A0ABN2GGC2</accession>
<comment type="caution">
    <text evidence="2">The sequence shown here is derived from an EMBL/GenBank/DDBJ whole genome shotgun (WGS) entry which is preliminary data.</text>
</comment>
<dbReference type="RefSeq" id="WP_344052925.1">
    <property type="nucleotide sequence ID" value="NZ_BAAAPK010000001.1"/>
</dbReference>
<dbReference type="PANTHER" id="PTHR43056">
    <property type="entry name" value="PEPTIDASE S9 PROLYL OLIGOPEPTIDASE"/>
    <property type="match status" value="1"/>
</dbReference>
<dbReference type="SUPFAM" id="SSF82171">
    <property type="entry name" value="DPP6 N-terminal domain-like"/>
    <property type="match status" value="1"/>
</dbReference>
<dbReference type="EMBL" id="BAAAPK010000001">
    <property type="protein sequence ID" value="GAA1670851.1"/>
    <property type="molecule type" value="Genomic_DNA"/>
</dbReference>
<dbReference type="Pfam" id="PF00326">
    <property type="entry name" value="Peptidase_S9"/>
    <property type="match status" value="1"/>
</dbReference>
<feature type="domain" description="Peptidase S9 prolyl oligopeptidase catalytic" evidence="1">
    <location>
        <begin position="419"/>
        <end position="623"/>
    </location>
</feature>
<dbReference type="Proteomes" id="UP001500596">
    <property type="component" value="Unassembled WGS sequence"/>
</dbReference>
<dbReference type="InterPro" id="IPR011042">
    <property type="entry name" value="6-blade_b-propeller_TolB-like"/>
</dbReference>
<keyword evidence="3" id="KW-1185">Reference proteome</keyword>